<evidence type="ECO:0000256" key="5">
    <source>
        <dbReference type="ARBA" id="ARBA00023040"/>
    </source>
</evidence>
<dbReference type="PROSITE" id="PS00237">
    <property type="entry name" value="G_PROTEIN_RECEP_F1_1"/>
    <property type="match status" value="1"/>
</dbReference>
<dbReference type="PANTHER" id="PTHR24228:SF72">
    <property type="entry name" value="G-PROTEIN COUPLED RECEPTORS FAMILY 1 PROFILE DOMAIN-CONTAINING PROTEIN"/>
    <property type="match status" value="1"/>
</dbReference>
<evidence type="ECO:0000256" key="4">
    <source>
        <dbReference type="ARBA" id="ARBA00022989"/>
    </source>
</evidence>
<feature type="domain" description="G-protein coupled receptors family 1 profile" evidence="11">
    <location>
        <begin position="27"/>
        <end position="141"/>
    </location>
</feature>
<evidence type="ECO:0000256" key="1">
    <source>
        <dbReference type="ARBA" id="ARBA00004651"/>
    </source>
</evidence>
<dbReference type="InterPro" id="IPR017452">
    <property type="entry name" value="GPCR_Rhodpsn_7TM"/>
</dbReference>
<keyword evidence="8 9" id="KW-0807">Transducer</keyword>
<protein>
    <submittedName>
        <fullName evidence="13">Beta-4C adrenergic receptor-like</fullName>
    </submittedName>
</protein>
<keyword evidence="5 9" id="KW-0297">G-protein coupled receptor</keyword>
<feature type="transmembrane region" description="Helical" evidence="10">
    <location>
        <begin position="47"/>
        <end position="67"/>
    </location>
</feature>
<name>A0A8B7XMG2_ACAPL</name>
<feature type="transmembrane region" description="Helical" evidence="10">
    <location>
        <begin position="87"/>
        <end position="109"/>
    </location>
</feature>
<comment type="similarity">
    <text evidence="9">Belongs to the G-protein coupled receptor 1 family.</text>
</comment>
<dbReference type="SUPFAM" id="SSF81321">
    <property type="entry name" value="Family A G protein-coupled receptor-like"/>
    <property type="match status" value="1"/>
</dbReference>
<dbReference type="Pfam" id="PF00001">
    <property type="entry name" value="7tm_1"/>
    <property type="match status" value="1"/>
</dbReference>
<evidence type="ECO:0000313" key="12">
    <source>
        <dbReference type="Proteomes" id="UP000694845"/>
    </source>
</evidence>
<sequence length="212" mass="23066">MKAIYTYPELVFCAVAISILITVTLVGNSLVLVAVARSKELQNATNVFVVNLSVTDCLASFAMLWSVPGLVSKTPGYPLRSNVPCVAAAGLVFIANGCSVLTLVNIALNRCILITRPKETYQWLYTPKKIAMMVLCSWLVTACGFILPPIRRAPKDSETRKAVSHAQFDHEYVGHILEICCCGNHHQAVTHDCQGCQDGEPDGTEDQLWVGA</sequence>
<dbReference type="OrthoDB" id="10044919at2759"/>
<evidence type="ECO:0000259" key="11">
    <source>
        <dbReference type="PROSITE" id="PS50262"/>
    </source>
</evidence>
<dbReference type="GO" id="GO:0004930">
    <property type="term" value="F:G protein-coupled receptor activity"/>
    <property type="evidence" value="ECO:0007669"/>
    <property type="project" value="UniProtKB-KW"/>
</dbReference>
<dbReference type="KEGG" id="aplc:110974201"/>
<dbReference type="CDD" id="cd00637">
    <property type="entry name" value="7tm_classA_rhodopsin-like"/>
    <property type="match status" value="1"/>
</dbReference>
<evidence type="ECO:0000256" key="9">
    <source>
        <dbReference type="RuleBase" id="RU000688"/>
    </source>
</evidence>
<organism evidence="12 13">
    <name type="scientific">Acanthaster planci</name>
    <name type="common">Crown-of-thorns starfish</name>
    <dbReference type="NCBI Taxonomy" id="133434"/>
    <lineage>
        <taxon>Eukaryota</taxon>
        <taxon>Metazoa</taxon>
        <taxon>Echinodermata</taxon>
        <taxon>Eleutherozoa</taxon>
        <taxon>Asterozoa</taxon>
        <taxon>Asteroidea</taxon>
        <taxon>Valvatacea</taxon>
        <taxon>Valvatida</taxon>
        <taxon>Acanthasteridae</taxon>
        <taxon>Acanthaster</taxon>
    </lineage>
</organism>
<keyword evidence="12" id="KW-1185">Reference proteome</keyword>
<dbReference type="Gene3D" id="1.20.1070.10">
    <property type="entry name" value="Rhodopsin 7-helix transmembrane proteins"/>
    <property type="match status" value="1"/>
</dbReference>
<keyword evidence="4 10" id="KW-1133">Transmembrane helix</keyword>
<evidence type="ECO:0000256" key="2">
    <source>
        <dbReference type="ARBA" id="ARBA00022475"/>
    </source>
</evidence>
<dbReference type="PANTHER" id="PTHR24228">
    <property type="entry name" value="B2 BRADYKININ RECEPTOR/ANGIOTENSIN II RECEPTOR"/>
    <property type="match status" value="1"/>
</dbReference>
<dbReference type="PRINTS" id="PR00237">
    <property type="entry name" value="GPCRRHODOPSN"/>
</dbReference>
<evidence type="ECO:0000256" key="8">
    <source>
        <dbReference type="ARBA" id="ARBA00023224"/>
    </source>
</evidence>
<reference evidence="13" key="1">
    <citation type="submission" date="2025-08" db="UniProtKB">
        <authorList>
            <consortium name="RefSeq"/>
        </authorList>
    </citation>
    <scope>IDENTIFICATION</scope>
</reference>
<dbReference type="PROSITE" id="PS50262">
    <property type="entry name" value="G_PROTEIN_RECEP_F1_2"/>
    <property type="match status" value="1"/>
</dbReference>
<dbReference type="RefSeq" id="XP_022081352.1">
    <property type="nucleotide sequence ID" value="XM_022225660.1"/>
</dbReference>
<keyword evidence="6 10" id="KW-0472">Membrane</keyword>
<comment type="subcellular location">
    <subcellularLocation>
        <location evidence="1">Cell membrane</location>
        <topology evidence="1">Multi-pass membrane protein</topology>
    </subcellularLocation>
</comment>
<evidence type="ECO:0000256" key="3">
    <source>
        <dbReference type="ARBA" id="ARBA00022692"/>
    </source>
</evidence>
<dbReference type="AlphaFoldDB" id="A0A8B7XMG2"/>
<accession>A0A8B7XMG2</accession>
<dbReference type="GO" id="GO:0005886">
    <property type="term" value="C:plasma membrane"/>
    <property type="evidence" value="ECO:0007669"/>
    <property type="project" value="UniProtKB-SubCell"/>
</dbReference>
<dbReference type="GeneID" id="110974201"/>
<gene>
    <name evidence="13" type="primary">LOC110974201</name>
</gene>
<keyword evidence="2" id="KW-1003">Cell membrane</keyword>
<keyword evidence="7 9" id="KW-0675">Receptor</keyword>
<evidence type="ECO:0000256" key="6">
    <source>
        <dbReference type="ARBA" id="ARBA00023136"/>
    </source>
</evidence>
<evidence type="ECO:0000256" key="10">
    <source>
        <dbReference type="SAM" id="Phobius"/>
    </source>
</evidence>
<feature type="transmembrane region" description="Helical" evidence="10">
    <location>
        <begin position="130"/>
        <end position="150"/>
    </location>
</feature>
<evidence type="ECO:0000313" key="13">
    <source>
        <dbReference type="RefSeq" id="XP_022081352.1"/>
    </source>
</evidence>
<dbReference type="Proteomes" id="UP000694845">
    <property type="component" value="Unplaced"/>
</dbReference>
<feature type="transmembrane region" description="Helical" evidence="10">
    <location>
        <begin position="12"/>
        <end position="35"/>
    </location>
</feature>
<keyword evidence="3 9" id="KW-0812">Transmembrane</keyword>
<dbReference type="InterPro" id="IPR000276">
    <property type="entry name" value="GPCR_Rhodpsn"/>
</dbReference>
<evidence type="ECO:0000256" key="7">
    <source>
        <dbReference type="ARBA" id="ARBA00023170"/>
    </source>
</evidence>
<proteinExistence type="inferred from homology"/>